<comment type="similarity">
    <text evidence="1">Belongs to the thiamine-monophosphate kinase family.</text>
</comment>
<dbReference type="eggNOG" id="COG0611">
    <property type="taxonomic scope" value="Bacteria"/>
</dbReference>
<feature type="binding site" evidence="1">
    <location>
        <position position="160"/>
    </location>
    <ligand>
        <name>ATP</name>
        <dbReference type="ChEBI" id="CHEBI:30616"/>
    </ligand>
</feature>
<dbReference type="Proteomes" id="UP000002247">
    <property type="component" value="Chromosome"/>
</dbReference>
<comment type="function">
    <text evidence="1">Catalyzes the ATP-dependent phosphorylation of thiamine-monophosphate (TMP) to form thiamine-pyrophosphate (TPP), the active form of vitamin B1.</text>
</comment>
<keyword evidence="1" id="KW-0784">Thiamine biosynthesis</keyword>
<dbReference type="GO" id="GO:0000287">
    <property type="term" value="F:magnesium ion binding"/>
    <property type="evidence" value="ECO:0007669"/>
    <property type="project" value="UniProtKB-UniRule"/>
</dbReference>
<accession>D6ZEU1</accession>
<dbReference type="UniPathway" id="UPA00060">
    <property type="reaction ID" value="UER00142"/>
</dbReference>
<dbReference type="RefSeq" id="WP_013137921.1">
    <property type="nucleotide sequence ID" value="NC_014168.1"/>
</dbReference>
<feature type="binding site" evidence="1">
    <location>
        <position position="42"/>
    </location>
    <ligand>
        <name>Mg(2+)</name>
        <dbReference type="ChEBI" id="CHEBI:18420"/>
        <label>3</label>
    </ligand>
</feature>
<dbReference type="SUPFAM" id="SSF56042">
    <property type="entry name" value="PurM C-terminal domain-like"/>
    <property type="match status" value="1"/>
</dbReference>
<feature type="binding site" evidence="1">
    <location>
        <position position="342"/>
    </location>
    <ligand>
        <name>substrate</name>
    </ligand>
</feature>
<dbReference type="STRING" id="640132.Srot_0992"/>
<gene>
    <name evidence="1" type="primary">thiL</name>
    <name evidence="3" type="ordered locus">Srot_0992</name>
</gene>
<dbReference type="NCBIfam" id="NF004351">
    <property type="entry name" value="PRK05731.1-4"/>
    <property type="match status" value="1"/>
</dbReference>
<feature type="binding site" evidence="1">
    <location>
        <position position="65"/>
    </location>
    <ligand>
        <name>substrate</name>
    </ligand>
</feature>
<name>D6ZEU1_SEGRD</name>
<dbReference type="KEGG" id="srt:Srot_0992"/>
<keyword evidence="1" id="KW-0479">Metal-binding</keyword>
<dbReference type="HAMAP" id="MF_02128">
    <property type="entry name" value="TMP_kinase"/>
    <property type="match status" value="1"/>
</dbReference>
<dbReference type="InterPro" id="IPR016188">
    <property type="entry name" value="PurM-like_N"/>
</dbReference>
<reference evidence="3 4" key="1">
    <citation type="journal article" date="2010" name="Stand. Genomic Sci.">
        <title>Complete genome sequence of Segniliparus rotundus type strain (CDC 1076).</title>
        <authorList>
            <person name="Sikorski J."/>
            <person name="Lapidus A."/>
            <person name="Copeland A."/>
            <person name="Misra M."/>
            <person name="Glavina Del Rio T."/>
            <person name="Nolan M."/>
            <person name="Lucas S."/>
            <person name="Chen F."/>
            <person name="Tice H."/>
            <person name="Cheng J.F."/>
            <person name="Jando M."/>
            <person name="Schneider S."/>
            <person name="Bruce D."/>
            <person name="Goodwin L."/>
            <person name="Pitluck S."/>
            <person name="Liolios K."/>
            <person name="Mikhailova N."/>
            <person name="Pati A."/>
            <person name="Ivanova N."/>
            <person name="Mavromatis K."/>
            <person name="Chen A."/>
            <person name="Palaniappan K."/>
            <person name="Chertkov O."/>
            <person name="Land M."/>
            <person name="Hauser L."/>
            <person name="Chang Y.J."/>
            <person name="Jeffries C.D."/>
            <person name="Brettin T."/>
            <person name="Detter J.C."/>
            <person name="Han C."/>
            <person name="Rohde M."/>
            <person name="Goker M."/>
            <person name="Bristow J."/>
            <person name="Eisen J.A."/>
            <person name="Markowitz V."/>
            <person name="Hugenholtz P."/>
            <person name="Kyrpides N.C."/>
            <person name="Klenk H.P."/>
        </authorList>
    </citation>
    <scope>NUCLEOTIDE SEQUENCE [LARGE SCALE GENOMIC DNA]</scope>
    <source>
        <strain evidence="4">ATCC BAA-972 / CDC 1076 / CIP 108378 / DSM 44985 / JCM 13578</strain>
    </source>
</reference>
<evidence type="ECO:0000259" key="2">
    <source>
        <dbReference type="Pfam" id="PF00586"/>
    </source>
</evidence>
<proteinExistence type="inferred from homology"/>
<dbReference type="Pfam" id="PF00586">
    <property type="entry name" value="AIRS"/>
    <property type="match status" value="1"/>
</dbReference>
<feature type="binding site" evidence="1">
    <location>
        <position position="135"/>
    </location>
    <ligand>
        <name>Mg(2+)</name>
        <dbReference type="ChEBI" id="CHEBI:18420"/>
        <label>1</label>
    </ligand>
</feature>
<feature type="binding site" evidence="1">
    <location>
        <position position="57"/>
    </location>
    <ligand>
        <name>Mg(2+)</name>
        <dbReference type="ChEBI" id="CHEBI:18420"/>
        <label>1</label>
    </ligand>
</feature>
<feature type="binding site" evidence="1">
    <location>
        <position position="243"/>
    </location>
    <ligand>
        <name>ATP</name>
        <dbReference type="ChEBI" id="CHEBI:30616"/>
    </ligand>
</feature>
<feature type="binding site" evidence="1">
    <location>
        <position position="241"/>
    </location>
    <ligand>
        <name>Mg(2+)</name>
        <dbReference type="ChEBI" id="CHEBI:18420"/>
        <label>3</label>
    </ligand>
</feature>
<sequence>MTEPSHATKQQTVADIGEFELIARVAYGRAQPSPVLLGPGDDAAVLAIGGERLVASTDMLVEGRHFRLDWSPPRMVGRKVIAQNAADIAAMGARPVTFLIGLGCPKSTPARVVEELFEGLWEGARDVGAALSGGDVVEADHIVISGAVLGVTDGRVPVTRSGAAAGQVVAIAGELGCSAAGQALIEAGFTVESLEAKLTGTADEARRAGALIELVERHQAPRPPLCEGVVAARAGATALIDVSDGLVADLRHVAEASNVGLVIDVGALRSPWQLDVAAEQLGASPTKWLLSGGEDHALAAVFPDEGAVPRWWTAIGRTVSLDESGGEQVRLSDGSVAEHVGWRSF</sequence>
<feature type="binding site" evidence="1">
    <location>
        <position position="294"/>
    </location>
    <ligand>
        <name>substrate</name>
    </ligand>
</feature>
<dbReference type="GO" id="GO:0005524">
    <property type="term" value="F:ATP binding"/>
    <property type="evidence" value="ECO:0007669"/>
    <property type="project" value="UniProtKB-UniRule"/>
</dbReference>
<feature type="binding site" evidence="1">
    <location>
        <begin position="134"/>
        <end position="135"/>
    </location>
    <ligand>
        <name>ATP</name>
        <dbReference type="ChEBI" id="CHEBI:30616"/>
    </ligand>
</feature>
<feature type="binding site" evidence="1">
    <location>
        <position position="87"/>
    </location>
    <ligand>
        <name>Mg(2+)</name>
        <dbReference type="ChEBI" id="CHEBI:18420"/>
        <label>2</label>
    </ligand>
</feature>
<evidence type="ECO:0000256" key="1">
    <source>
        <dbReference type="HAMAP-Rule" id="MF_02128"/>
    </source>
</evidence>
<organism evidence="3 4">
    <name type="scientific">Segniliparus rotundus (strain ATCC BAA-972 / CDC 1076 / CIP 108378 / DSM 44985 / JCM 13578)</name>
    <dbReference type="NCBI Taxonomy" id="640132"/>
    <lineage>
        <taxon>Bacteria</taxon>
        <taxon>Bacillati</taxon>
        <taxon>Actinomycetota</taxon>
        <taxon>Actinomycetes</taxon>
        <taxon>Mycobacteriales</taxon>
        <taxon>Segniliparaceae</taxon>
        <taxon>Segniliparus</taxon>
    </lineage>
</organism>
<dbReference type="NCBIfam" id="TIGR01379">
    <property type="entry name" value="thiL"/>
    <property type="match status" value="1"/>
</dbReference>
<dbReference type="Gene3D" id="3.30.1330.10">
    <property type="entry name" value="PurM-like, N-terminal domain"/>
    <property type="match status" value="1"/>
</dbReference>
<feature type="binding site" evidence="1">
    <location>
        <position position="87"/>
    </location>
    <ligand>
        <name>Mg(2+)</name>
        <dbReference type="ChEBI" id="CHEBI:18420"/>
        <label>4</label>
    </ligand>
</feature>
<feature type="domain" description="PurM-like N-terminal" evidence="2">
    <location>
        <begin position="40"/>
        <end position="151"/>
    </location>
</feature>
<evidence type="ECO:0000313" key="3">
    <source>
        <dbReference type="EMBL" id="ADG97465.1"/>
    </source>
</evidence>
<dbReference type="Gene3D" id="3.90.650.10">
    <property type="entry name" value="PurM-like C-terminal domain"/>
    <property type="match status" value="1"/>
</dbReference>
<keyword evidence="4" id="KW-1185">Reference proteome</keyword>
<feature type="binding site" evidence="1">
    <location>
        <position position="87"/>
    </location>
    <ligand>
        <name>Mg(2+)</name>
        <dbReference type="ChEBI" id="CHEBI:18420"/>
        <label>3</label>
    </ligand>
</feature>
<dbReference type="SUPFAM" id="SSF55326">
    <property type="entry name" value="PurM N-terminal domain-like"/>
    <property type="match status" value="1"/>
</dbReference>
<comment type="catalytic activity">
    <reaction evidence="1">
        <text>thiamine phosphate + ATP = thiamine diphosphate + ADP</text>
        <dbReference type="Rhea" id="RHEA:15913"/>
        <dbReference type="ChEBI" id="CHEBI:30616"/>
        <dbReference type="ChEBI" id="CHEBI:37575"/>
        <dbReference type="ChEBI" id="CHEBI:58937"/>
        <dbReference type="ChEBI" id="CHEBI:456216"/>
        <dbReference type="EC" id="2.7.4.16"/>
    </reaction>
</comment>
<dbReference type="PANTHER" id="PTHR30270:SF0">
    <property type="entry name" value="THIAMINE-MONOPHOSPHATE KINASE"/>
    <property type="match status" value="1"/>
</dbReference>
<comment type="caution">
    <text evidence="1">Lacks conserved residue(s) required for the propagation of feature annotation.</text>
</comment>
<keyword evidence="1 3" id="KW-0418">Kinase</keyword>
<feature type="binding site" evidence="1">
    <location>
        <position position="58"/>
    </location>
    <ligand>
        <name>Mg(2+)</name>
        <dbReference type="ChEBI" id="CHEBI:18420"/>
        <label>1</label>
    </ligand>
</feature>
<dbReference type="OrthoDB" id="9802811at2"/>
<dbReference type="EMBL" id="CP001958">
    <property type="protein sequence ID" value="ADG97465.1"/>
    <property type="molecule type" value="Genomic_DNA"/>
</dbReference>
<feature type="binding site" evidence="1">
    <location>
        <position position="244"/>
    </location>
    <ligand>
        <name>Mg(2+)</name>
        <dbReference type="ChEBI" id="CHEBI:18420"/>
        <label>5</label>
    </ligand>
</feature>
<keyword evidence="1" id="KW-0067">ATP-binding</keyword>
<feature type="binding site" evidence="1">
    <location>
        <position position="58"/>
    </location>
    <ligand>
        <name>Mg(2+)</name>
        <dbReference type="ChEBI" id="CHEBI:18420"/>
        <label>2</label>
    </ligand>
</feature>
<dbReference type="PANTHER" id="PTHR30270">
    <property type="entry name" value="THIAMINE-MONOPHOSPHATE KINASE"/>
    <property type="match status" value="1"/>
</dbReference>
<dbReference type="InterPro" id="IPR006283">
    <property type="entry name" value="ThiL-like"/>
</dbReference>
<dbReference type="EC" id="2.7.4.16" evidence="1"/>
<keyword evidence="1" id="KW-0460">Magnesium</keyword>
<dbReference type="HOGENOM" id="CLU_046964_0_1_11"/>
<dbReference type="AlphaFoldDB" id="D6ZEU1"/>
<protein>
    <recommendedName>
        <fullName evidence="1">Thiamine-monophosphate kinase</fullName>
        <shortName evidence="1">TMP kinase</shortName>
        <shortName evidence="1">Thiamine-phosphate kinase</shortName>
        <ecNumber evidence="1">2.7.4.16</ecNumber>
    </recommendedName>
</protein>
<evidence type="ECO:0000313" key="4">
    <source>
        <dbReference type="Proteomes" id="UP000002247"/>
    </source>
</evidence>
<keyword evidence="1" id="KW-0547">Nucleotide-binding</keyword>
<dbReference type="InterPro" id="IPR036921">
    <property type="entry name" value="PurM-like_N_sf"/>
</dbReference>
<dbReference type="GO" id="GO:0009229">
    <property type="term" value="P:thiamine diphosphate biosynthetic process"/>
    <property type="evidence" value="ECO:0007669"/>
    <property type="project" value="UniProtKB-UniRule"/>
</dbReference>
<dbReference type="CDD" id="cd02194">
    <property type="entry name" value="ThiL"/>
    <property type="match status" value="1"/>
</dbReference>
<dbReference type="InterPro" id="IPR036676">
    <property type="entry name" value="PurM-like_C_sf"/>
</dbReference>
<feature type="binding site" evidence="1">
    <location>
        <position position="56"/>
    </location>
    <ligand>
        <name>Mg(2+)</name>
        <dbReference type="ChEBI" id="CHEBI:18420"/>
        <label>4</label>
    </ligand>
</feature>
<dbReference type="GO" id="GO:0009030">
    <property type="term" value="F:thiamine-phosphate kinase activity"/>
    <property type="evidence" value="ECO:0007669"/>
    <property type="project" value="UniProtKB-UniRule"/>
</dbReference>
<comment type="pathway">
    <text evidence="1">Cofactor biosynthesis; thiamine diphosphate biosynthesis; thiamine diphosphate from thiamine phosphate: step 1/1.</text>
</comment>
<dbReference type="PIRSF" id="PIRSF005303">
    <property type="entry name" value="Thiam_monoph_kin"/>
    <property type="match status" value="1"/>
</dbReference>
<feature type="binding site" evidence="1">
    <location>
        <position position="42"/>
    </location>
    <ligand>
        <name>Mg(2+)</name>
        <dbReference type="ChEBI" id="CHEBI:18420"/>
        <label>4</label>
    </ligand>
</feature>
<keyword evidence="1 3" id="KW-0808">Transferase</keyword>
<dbReference type="GO" id="GO:0009228">
    <property type="term" value="P:thiamine biosynthetic process"/>
    <property type="evidence" value="ECO:0007669"/>
    <property type="project" value="UniProtKB-KW"/>
</dbReference>
<comment type="miscellaneous">
    <text evidence="1">Reaction mechanism of ThiL seems to utilize a direct, inline transfer of the gamma-phosphate of ATP to TMP rather than a phosphorylated enzyme intermediate.</text>
</comment>